<sequence>MRSFLILFIISSVVNGFTPSAFIRQTLPLRAAGNEIDAPIVSSDSEMDNLSLEEEIDLMTEKEIKKTKTVSNLRNQNGVDYAPWMQISAEDETKIRQLAKEKAEARRKRKEQEAEVQGSLFLDSQAQELSGLGLKYTCVSESEVELEWVTAGEEDTEGFIVRRRKARETEWEVLATYKDWKPLISQSTTGGTYRYTDDTVSLGGWVYRVSEVSPSQVESDLCQALVEVQSKGEKLQGVIAAVGFGIIAIGSVVAGVTLDPMQ</sequence>
<feature type="transmembrane region" description="Helical" evidence="2">
    <location>
        <begin position="238"/>
        <end position="258"/>
    </location>
</feature>
<dbReference type="Proteomes" id="UP001165122">
    <property type="component" value="Unassembled WGS sequence"/>
</dbReference>
<dbReference type="OrthoDB" id="4350at2759"/>
<feature type="chain" id="PRO_5040986408" evidence="3">
    <location>
        <begin position="17"/>
        <end position="262"/>
    </location>
</feature>
<accession>A0A9W7CBU3</accession>
<organism evidence="4 5">
    <name type="scientific">Triparma laevis f. longispina</name>
    <dbReference type="NCBI Taxonomy" id="1714387"/>
    <lineage>
        <taxon>Eukaryota</taxon>
        <taxon>Sar</taxon>
        <taxon>Stramenopiles</taxon>
        <taxon>Ochrophyta</taxon>
        <taxon>Bolidophyceae</taxon>
        <taxon>Parmales</taxon>
        <taxon>Triparmaceae</taxon>
        <taxon>Triparma</taxon>
    </lineage>
</organism>
<evidence type="ECO:0000313" key="4">
    <source>
        <dbReference type="EMBL" id="GMI06935.1"/>
    </source>
</evidence>
<dbReference type="AlphaFoldDB" id="A0A9W7CBU3"/>
<evidence type="ECO:0000256" key="2">
    <source>
        <dbReference type="SAM" id="Phobius"/>
    </source>
</evidence>
<keyword evidence="2" id="KW-0812">Transmembrane</keyword>
<protein>
    <submittedName>
        <fullName evidence="4">Uncharacterized protein</fullName>
    </submittedName>
</protein>
<feature type="coiled-coil region" evidence="1">
    <location>
        <begin position="88"/>
        <end position="115"/>
    </location>
</feature>
<comment type="caution">
    <text evidence="4">The sequence shown here is derived from an EMBL/GenBank/DDBJ whole genome shotgun (WGS) entry which is preliminary data.</text>
</comment>
<keyword evidence="2" id="KW-0472">Membrane</keyword>
<evidence type="ECO:0000313" key="5">
    <source>
        <dbReference type="Proteomes" id="UP001165122"/>
    </source>
</evidence>
<gene>
    <name evidence="4" type="ORF">TrLO_g13179</name>
</gene>
<keyword evidence="1" id="KW-0175">Coiled coil</keyword>
<reference evidence="5" key="1">
    <citation type="journal article" date="2023" name="Commun. Biol.">
        <title>Genome analysis of Parmales, the sister group of diatoms, reveals the evolutionary specialization of diatoms from phago-mixotrophs to photoautotrophs.</title>
        <authorList>
            <person name="Ban H."/>
            <person name="Sato S."/>
            <person name="Yoshikawa S."/>
            <person name="Yamada K."/>
            <person name="Nakamura Y."/>
            <person name="Ichinomiya M."/>
            <person name="Sato N."/>
            <person name="Blanc-Mathieu R."/>
            <person name="Endo H."/>
            <person name="Kuwata A."/>
            <person name="Ogata H."/>
        </authorList>
    </citation>
    <scope>NUCLEOTIDE SEQUENCE [LARGE SCALE GENOMIC DNA]</scope>
    <source>
        <strain evidence="5">NIES 3700</strain>
    </source>
</reference>
<proteinExistence type="predicted"/>
<keyword evidence="5" id="KW-1185">Reference proteome</keyword>
<keyword evidence="2" id="KW-1133">Transmembrane helix</keyword>
<dbReference type="EMBL" id="BRXW01000107">
    <property type="protein sequence ID" value="GMI06935.1"/>
    <property type="molecule type" value="Genomic_DNA"/>
</dbReference>
<feature type="signal peptide" evidence="3">
    <location>
        <begin position="1"/>
        <end position="16"/>
    </location>
</feature>
<keyword evidence="3" id="KW-0732">Signal</keyword>
<evidence type="ECO:0000256" key="1">
    <source>
        <dbReference type="SAM" id="Coils"/>
    </source>
</evidence>
<name>A0A9W7CBU3_9STRA</name>
<evidence type="ECO:0000256" key="3">
    <source>
        <dbReference type="SAM" id="SignalP"/>
    </source>
</evidence>